<feature type="compositionally biased region" description="Polar residues" evidence="9">
    <location>
        <begin position="77"/>
        <end position="99"/>
    </location>
</feature>
<feature type="region of interest" description="Disordered" evidence="9">
    <location>
        <begin position="23"/>
        <end position="118"/>
    </location>
</feature>
<evidence type="ECO:0000256" key="8">
    <source>
        <dbReference type="PROSITE-ProRule" id="PRU01006"/>
    </source>
</evidence>
<dbReference type="InterPro" id="IPR036322">
    <property type="entry name" value="WD40_repeat_dom_sf"/>
</dbReference>
<evidence type="ECO:0000313" key="12">
    <source>
        <dbReference type="Proteomes" id="UP000516437"/>
    </source>
</evidence>
<name>A0A6A1W7E4_9ROSI</name>
<sequence length="2175" mass="241849">MTKNLTRTELPPPAMELDLDSFLNSHVTSDDDDGDDLVPHRTIDEILNASDSSTSSSPPPSPLPIDLRLSDPKEEVSQSVNDDFSNSSTKRPSESSVSETEGPAQLEGNSSFESKPGLFSRVRPGGGFLEDPFRRVTSLRALPSLFGGVRSTARPGAALAAAAAASRALPTPHAAAIKSRRAGSGNFQKVVDDTELVSNGMDSANEVRNVEAEEDDEKMGDFQSALLVDDNNGEFARRNEALDDMKYESFCESSHSKEVESEAGGVVEEIRLRVTKNDEELEETSTSISHPYVETINVEEDDNKAIFEDNASMVGRSNSEYLDGDSLKEKPGYSLEGFDEKREVEDELTMAALETQDLKETHNFEDDEMSLGGDEDTSSLSDITELVEERIGQLESRRISSKRAEQKLRASMKPLELAEELEKKHASTGLHWEEGAAAQPMRLEGVRRGSTTLGYFDVDADNIITRTISSHAFRRDHGSAEVLAVHTNYIAVGMSKGVILVVPSKYSSHNADHMDAKMLMLGLQGDRSQASVTSMCFNQQGDLLLAGYGDGHVTVWDVQRSSPAKVITGEHTTPVVHALFLGQDSQVTRQFKAVTGDSKGLVLLHAISVVPLFNKFSVKTQCLLDGQRTGIVLSASPLLFEEFSGVAAPSSQGNNVVSSSSLGSMMGGVVGGDAGWKLFNEASSLVEEGVVIFVTHQTALVVRLTPTLEVYAQLSKPDGIREGSMPYTAWKCMTQLRALPTENMPVQAADRVSLLAIAWDRKVQVAKLVKSELKVYGKWSLDSPAIGLAWLDDQMLVVLTLVGQLCLFAKDGTVIHQTSFSVDVSGGDDLVAYHTHFINIFGNPEKAYHNCIAVRGASVYVLGPMHLVVSRLLPWKERIQVLKKAGDWMGALNMAMTLYDGQAHGVIDLPRSLDAVQAAIMPFLVELLLAYVDEVFSYISVAFCNQIGKVKQSDNPSRGGSVHSEIKEQYTRVGGVAVEFCVHIKRTDLLFDEIFSKFVAVQQRDTFLELLEPYILKDMLGSLPPEIMQALVEHYSSKGWLQRVEQCVLHMDISSLDFNQVVKLCREHGLYGALVYLFNKGLDDFRAPLEELLEVLRNSQKESAAVLGILEYSVWFLPVLVVDGGVVWRSFLRLFVVEKAGNNMLVMNSDDDHIHYSLIEFIGLDVEIFHLCNMELLRKYAVQAADEFHCSHSLEESSIAKLSNTFLELLEPYILKDMLGSLPPEIMQALVEHYSSKGWLQRVEQCVLHMDISSLDFNQVVKLCREHGLYGALVYLFNKGLDDFRAPLEELLEVLRNSQKESAAVLGYRMLVYLKYCFSGLAFPPGQGTLSPTRLPSLRTELIQFLLENSDALNSQAVSCLSSGGAYLNLYHLLHLDTEATLDVLRCSFVEDEIPKPDSPLHDSADEDTEANKDNDNGCQNQLVQDMVNALVDILNRSDSKSERSGIEDVIGSVEEWPSQKDIGHIHEFIAYYVACRRANVSKSVLNQIIEYLTSHNNFPPNISTHLISQRREKQVLALLAVVPETDWNASRVLDLCEKAQFHQVCGLIHTSRRQYLAALDSYMKDVYEPIHAFSFINKILLELSDKEGAVFQSAVISRLPELVELSREGSYLLVIDHFNKESSHIPSELRSHPRSLFLFLKTVIEVHLSGTLNFSYLRQDDFVDSFDGKNVKDQSKGLHDYLDKVSDFPKVLRNNPVEVTDEMIELYLELLCQYEPDSVLKFLETFDSYRVEHCLRLCQEYGIINAAAFLLERVGDVGSALLLTLSCLDSKFVELDNAVGSVVSNEALGSAAASEYFSTILHMKEVNDIHNILDYCIGLCQRNTPRLNPEESEILWFRLLDIFCDPLMDSLSDEMVSGGENHVRKLPESSASLEDEAACIVKWRISKSNTGAHILRKLFSQFIKGIVEGMIGYVRLPTIMSKLLSDNGSQEFGDFKLTILGMLGIYGFERRILDTAKSLIEDDTFYTMSLLKKGATHAYAPRSFICCICNCLVTKNSSSFSIRVFNCGHATHLHCEVPEDERSSRGTSSGCPVCMPKKKSQKARNTSILPDNGLVRKSSSRPQHPQGTSILHQHETDLSENPYGLPQISRYEILTNLQKDQRLVQVENMPQLRLAPPAVYHERVKKGTDIFTGESSNGHAKMEKLSKNRQLRELRVKGSSLRFPPLKSSIFGEF</sequence>
<keyword evidence="12" id="KW-1185">Reference proteome</keyword>
<dbReference type="InterPro" id="IPR000547">
    <property type="entry name" value="Clathrin_H-chain/VPS_repeat"/>
</dbReference>
<feature type="region of interest" description="Disordered" evidence="9">
    <location>
        <begin position="316"/>
        <end position="341"/>
    </location>
</feature>
<proteinExistence type="inferred from homology"/>
<protein>
    <recommendedName>
        <fullName evidence="10">RING-type domain-containing protein</fullName>
    </recommendedName>
</protein>
<keyword evidence="3 7" id="KW-0853">WD repeat</keyword>
<dbReference type="SMART" id="SM00320">
    <property type="entry name" value="WD40"/>
    <property type="match status" value="1"/>
</dbReference>
<evidence type="ECO:0000256" key="6">
    <source>
        <dbReference type="PROSITE-ProRule" id="PRU00175"/>
    </source>
</evidence>
<evidence type="ECO:0000256" key="4">
    <source>
        <dbReference type="ARBA" id="ARBA00022737"/>
    </source>
</evidence>
<evidence type="ECO:0000256" key="7">
    <source>
        <dbReference type="PROSITE-ProRule" id="PRU00221"/>
    </source>
</evidence>
<dbReference type="GO" id="GO:0034058">
    <property type="term" value="P:endosomal vesicle fusion"/>
    <property type="evidence" value="ECO:0007669"/>
    <property type="project" value="TreeGrafter"/>
</dbReference>
<feature type="region of interest" description="Disordered" evidence="9">
    <location>
        <begin position="2025"/>
        <end position="2070"/>
    </location>
</feature>
<dbReference type="Proteomes" id="UP000516437">
    <property type="component" value="Chromosome 3"/>
</dbReference>
<dbReference type="OrthoDB" id="289913at2759"/>
<dbReference type="PROSITE" id="PS00678">
    <property type="entry name" value="WD_REPEATS_1"/>
    <property type="match status" value="1"/>
</dbReference>
<dbReference type="EMBL" id="RXIC02000021">
    <property type="protein sequence ID" value="KAB1220007.1"/>
    <property type="molecule type" value="Genomic_DNA"/>
</dbReference>
<keyword evidence="6" id="KW-0479">Metal-binding</keyword>
<keyword evidence="4" id="KW-0677">Repeat</keyword>
<keyword evidence="2" id="KW-0813">Transport</keyword>
<evidence type="ECO:0000256" key="5">
    <source>
        <dbReference type="ARBA" id="ARBA00022927"/>
    </source>
</evidence>
<dbReference type="PROSITE" id="PS50082">
    <property type="entry name" value="WD_REPEATS_2"/>
    <property type="match status" value="1"/>
</dbReference>
<evidence type="ECO:0000259" key="10">
    <source>
        <dbReference type="PROSITE" id="PS50089"/>
    </source>
</evidence>
<dbReference type="GO" id="GO:0006623">
    <property type="term" value="P:protein targeting to vacuole"/>
    <property type="evidence" value="ECO:0007669"/>
    <property type="project" value="InterPro"/>
</dbReference>
<dbReference type="InterPro" id="IPR015943">
    <property type="entry name" value="WD40/YVTN_repeat-like_dom_sf"/>
</dbReference>
<evidence type="ECO:0000256" key="3">
    <source>
        <dbReference type="ARBA" id="ARBA00022574"/>
    </source>
</evidence>
<evidence type="ECO:0000313" key="11">
    <source>
        <dbReference type="EMBL" id="KAB1220007.1"/>
    </source>
</evidence>
<feature type="repeat" description="CHCR" evidence="8">
    <location>
        <begin position="1654"/>
        <end position="1806"/>
    </location>
</feature>
<organism evidence="11 12">
    <name type="scientific">Morella rubra</name>
    <name type="common">Chinese bayberry</name>
    <dbReference type="NCBI Taxonomy" id="262757"/>
    <lineage>
        <taxon>Eukaryota</taxon>
        <taxon>Viridiplantae</taxon>
        <taxon>Streptophyta</taxon>
        <taxon>Embryophyta</taxon>
        <taxon>Tracheophyta</taxon>
        <taxon>Spermatophyta</taxon>
        <taxon>Magnoliopsida</taxon>
        <taxon>eudicotyledons</taxon>
        <taxon>Gunneridae</taxon>
        <taxon>Pentapetalae</taxon>
        <taxon>rosids</taxon>
        <taxon>fabids</taxon>
        <taxon>Fagales</taxon>
        <taxon>Myricaceae</taxon>
        <taxon>Morella</taxon>
    </lineage>
</organism>
<dbReference type="PANTHER" id="PTHR12616:SF8">
    <property type="entry name" value="VACUOLAR PROTEIN SORTING-ASSOCIATED PROTEIN 8 HOMOLOG"/>
    <property type="match status" value="1"/>
</dbReference>
<dbReference type="Pfam" id="PF23410">
    <property type="entry name" value="Beta-prop_VPS8"/>
    <property type="match status" value="1"/>
</dbReference>
<feature type="region of interest" description="Disordered" evidence="9">
    <location>
        <begin position="1396"/>
        <end position="1419"/>
    </location>
</feature>
<dbReference type="GO" id="GO:0030897">
    <property type="term" value="C:HOPS complex"/>
    <property type="evidence" value="ECO:0007669"/>
    <property type="project" value="TreeGrafter"/>
</dbReference>
<keyword evidence="6" id="KW-0862">Zinc</keyword>
<dbReference type="Pfam" id="PF23556">
    <property type="entry name" value="TPR_Vps41"/>
    <property type="match status" value="1"/>
</dbReference>
<feature type="domain" description="RING-type" evidence="10">
    <location>
        <begin position="1987"/>
        <end position="2035"/>
    </location>
</feature>
<dbReference type="SUPFAM" id="SSF50978">
    <property type="entry name" value="WD40 repeat-like"/>
    <property type="match status" value="1"/>
</dbReference>
<dbReference type="GO" id="GO:0005770">
    <property type="term" value="C:late endosome"/>
    <property type="evidence" value="ECO:0007669"/>
    <property type="project" value="TreeGrafter"/>
</dbReference>
<comment type="similarity">
    <text evidence="1">Belongs to the VPS8 family.</text>
</comment>
<evidence type="ECO:0000256" key="2">
    <source>
        <dbReference type="ARBA" id="ARBA00022448"/>
    </source>
</evidence>
<feature type="repeat" description="WD" evidence="7">
    <location>
        <begin position="525"/>
        <end position="566"/>
    </location>
</feature>
<evidence type="ECO:0000256" key="1">
    <source>
        <dbReference type="ARBA" id="ARBA00009422"/>
    </source>
</evidence>
<reference evidence="11 12" key="1">
    <citation type="journal article" date="2019" name="Plant Biotechnol. J.">
        <title>The red bayberry genome and genetic basis of sex determination.</title>
        <authorList>
            <person name="Jia H.M."/>
            <person name="Jia H.J."/>
            <person name="Cai Q.L."/>
            <person name="Wang Y."/>
            <person name="Zhao H.B."/>
            <person name="Yang W.F."/>
            <person name="Wang G.Y."/>
            <person name="Li Y.H."/>
            <person name="Zhan D.L."/>
            <person name="Shen Y.T."/>
            <person name="Niu Q.F."/>
            <person name="Chang L."/>
            <person name="Qiu J."/>
            <person name="Zhao L."/>
            <person name="Xie H.B."/>
            <person name="Fu W.Y."/>
            <person name="Jin J."/>
            <person name="Li X.W."/>
            <person name="Jiao Y."/>
            <person name="Zhou C.C."/>
            <person name="Tu T."/>
            <person name="Chai C.Y."/>
            <person name="Gao J.L."/>
            <person name="Fan L.J."/>
            <person name="van de Weg E."/>
            <person name="Wang J.Y."/>
            <person name="Gao Z.S."/>
        </authorList>
    </citation>
    <scope>NUCLEOTIDE SEQUENCE [LARGE SCALE GENOMIC DNA]</scope>
    <source>
        <tissue evidence="11">Leaves</tissue>
    </source>
</reference>
<dbReference type="Pfam" id="PF12816">
    <property type="entry name" value="TPR_Vps8"/>
    <property type="match status" value="2"/>
</dbReference>
<dbReference type="GO" id="GO:0008270">
    <property type="term" value="F:zinc ion binding"/>
    <property type="evidence" value="ECO:0007669"/>
    <property type="project" value="UniProtKB-KW"/>
</dbReference>
<keyword evidence="5" id="KW-0653">Protein transport</keyword>
<dbReference type="InterPro" id="IPR001680">
    <property type="entry name" value="WD40_rpt"/>
</dbReference>
<dbReference type="InterPro" id="IPR019775">
    <property type="entry name" value="WD40_repeat_CS"/>
</dbReference>
<dbReference type="Gene3D" id="2.130.10.10">
    <property type="entry name" value="YVTN repeat-like/Quinoprotein amine dehydrogenase"/>
    <property type="match status" value="1"/>
</dbReference>
<dbReference type="PANTHER" id="PTHR12616">
    <property type="entry name" value="VACUOLAR PROTEIN SORTING VPS41"/>
    <property type="match status" value="1"/>
</dbReference>
<dbReference type="InterPro" id="IPR045111">
    <property type="entry name" value="Vps41/Vps8"/>
</dbReference>
<dbReference type="InterPro" id="IPR001841">
    <property type="entry name" value="Znf_RING"/>
</dbReference>
<dbReference type="InterPro" id="IPR025941">
    <property type="entry name" value="Vps8_central_dom"/>
</dbReference>
<accession>A0A6A1W7E4</accession>
<feature type="compositionally biased region" description="Polar residues" evidence="9">
    <location>
        <begin position="2061"/>
        <end position="2070"/>
    </location>
</feature>
<dbReference type="PROSITE" id="PS50089">
    <property type="entry name" value="ZF_RING_2"/>
    <property type="match status" value="1"/>
</dbReference>
<evidence type="ECO:0000256" key="9">
    <source>
        <dbReference type="SAM" id="MobiDB-lite"/>
    </source>
</evidence>
<gene>
    <name evidence="11" type="ORF">CJ030_MR3G018323</name>
</gene>
<dbReference type="PROSITE" id="PS50236">
    <property type="entry name" value="CHCR"/>
    <property type="match status" value="1"/>
</dbReference>
<feature type="compositionally biased region" description="Basic and acidic residues" evidence="9">
    <location>
        <begin position="1396"/>
        <end position="1416"/>
    </location>
</feature>
<keyword evidence="6" id="KW-0863">Zinc-finger</keyword>
<comment type="caution">
    <text evidence="11">The sequence shown here is derived from an EMBL/GenBank/DDBJ whole genome shotgun (WGS) entry which is preliminary data.</text>
</comment>